<dbReference type="Proteomes" id="UP001159363">
    <property type="component" value="Chromosome 12"/>
</dbReference>
<proteinExistence type="predicted"/>
<name>A0ABQ9GCE9_9NEOP</name>
<evidence type="ECO:0000313" key="2">
    <source>
        <dbReference type="Proteomes" id="UP001159363"/>
    </source>
</evidence>
<keyword evidence="2" id="KW-1185">Reference proteome</keyword>
<gene>
    <name evidence="1" type="ORF">PR048_028954</name>
</gene>
<sequence>MLSQLMEELFCQYRKPGKEANVFIWWKVVSLQSVYPNQFEVTVEMIILLLLLEIKHYLQNLPPQQIEELVAKARICEQGVDTERRSICHMLHMPVKVAVSKMQEGQSEKAFPYTETASFYKAKTRSPIWTIIERNPKDPNKTQGKTVCWKQGCHGIQESWEIKQVMSPGKINQVDDVATLHEKGRS</sequence>
<dbReference type="EMBL" id="JARBHB010000013">
    <property type="protein sequence ID" value="KAJ8869943.1"/>
    <property type="molecule type" value="Genomic_DNA"/>
</dbReference>
<protein>
    <submittedName>
        <fullName evidence="1">Uncharacterized protein</fullName>
    </submittedName>
</protein>
<organism evidence="1 2">
    <name type="scientific">Dryococelus australis</name>
    <dbReference type="NCBI Taxonomy" id="614101"/>
    <lineage>
        <taxon>Eukaryota</taxon>
        <taxon>Metazoa</taxon>
        <taxon>Ecdysozoa</taxon>
        <taxon>Arthropoda</taxon>
        <taxon>Hexapoda</taxon>
        <taxon>Insecta</taxon>
        <taxon>Pterygota</taxon>
        <taxon>Neoptera</taxon>
        <taxon>Polyneoptera</taxon>
        <taxon>Phasmatodea</taxon>
        <taxon>Verophasmatodea</taxon>
        <taxon>Anareolatae</taxon>
        <taxon>Phasmatidae</taxon>
        <taxon>Eurycanthinae</taxon>
        <taxon>Dryococelus</taxon>
    </lineage>
</organism>
<comment type="caution">
    <text evidence="1">The sequence shown here is derived from an EMBL/GenBank/DDBJ whole genome shotgun (WGS) entry which is preliminary data.</text>
</comment>
<reference evidence="1 2" key="1">
    <citation type="submission" date="2023-02" db="EMBL/GenBank/DDBJ databases">
        <title>LHISI_Scaffold_Assembly.</title>
        <authorList>
            <person name="Stuart O.P."/>
            <person name="Cleave R."/>
            <person name="Magrath M.J.L."/>
            <person name="Mikheyev A.S."/>
        </authorList>
    </citation>
    <scope>NUCLEOTIDE SEQUENCE [LARGE SCALE GENOMIC DNA]</scope>
    <source>
        <strain evidence="1">Daus_M_001</strain>
        <tissue evidence="1">Leg muscle</tissue>
    </source>
</reference>
<evidence type="ECO:0000313" key="1">
    <source>
        <dbReference type="EMBL" id="KAJ8869943.1"/>
    </source>
</evidence>
<accession>A0ABQ9GCE9</accession>